<dbReference type="PANTHER" id="PTHR31168">
    <property type="entry name" value="OS02G0292800 PROTEIN"/>
    <property type="match status" value="1"/>
</dbReference>
<dbReference type="InterPro" id="IPR006747">
    <property type="entry name" value="DUF599"/>
</dbReference>
<dbReference type="PANTHER" id="PTHR31168:SF21">
    <property type="entry name" value="EMB|CAB89385.1"/>
    <property type="match status" value="1"/>
</dbReference>
<organism evidence="1 2">
    <name type="scientific">Olea europaea subsp. europaea</name>
    <dbReference type="NCBI Taxonomy" id="158383"/>
    <lineage>
        <taxon>Eukaryota</taxon>
        <taxon>Viridiplantae</taxon>
        <taxon>Streptophyta</taxon>
        <taxon>Embryophyta</taxon>
        <taxon>Tracheophyta</taxon>
        <taxon>Spermatophyta</taxon>
        <taxon>Magnoliopsida</taxon>
        <taxon>eudicotyledons</taxon>
        <taxon>Gunneridae</taxon>
        <taxon>Pentapetalae</taxon>
        <taxon>asterids</taxon>
        <taxon>lamiids</taxon>
        <taxon>Lamiales</taxon>
        <taxon>Oleaceae</taxon>
        <taxon>Oleeae</taxon>
        <taxon>Olea</taxon>
    </lineage>
</organism>
<reference evidence="1 2" key="1">
    <citation type="submission" date="2019-12" db="EMBL/GenBank/DDBJ databases">
        <authorList>
            <person name="Alioto T."/>
            <person name="Alioto T."/>
            <person name="Gomez Garrido J."/>
        </authorList>
    </citation>
    <scope>NUCLEOTIDE SEQUENCE [LARGE SCALE GENOMIC DNA]</scope>
</reference>
<keyword evidence="2" id="KW-1185">Reference proteome</keyword>
<proteinExistence type="predicted"/>
<dbReference type="OrthoDB" id="665451at2759"/>
<sequence>MKRVKNDDKLEFPETTIMGLENHNKRAWVERMSEVDVKDRGPAVSVISCNISAATSLSSISLVLSSLTGA</sequence>
<dbReference type="EMBL" id="CACTIH010009402">
    <property type="protein sequence ID" value="CAA3030889.1"/>
    <property type="molecule type" value="Genomic_DNA"/>
</dbReference>
<name>A0A8S0VB55_OLEEU</name>
<dbReference type="Gramene" id="OE9A037748T1">
    <property type="protein sequence ID" value="OE9A037748C1"/>
    <property type="gene ID" value="OE9A037748"/>
</dbReference>
<dbReference type="Proteomes" id="UP000594638">
    <property type="component" value="Unassembled WGS sequence"/>
</dbReference>
<comment type="caution">
    <text evidence="1">The sequence shown here is derived from an EMBL/GenBank/DDBJ whole genome shotgun (WGS) entry which is preliminary data.</text>
</comment>
<gene>
    <name evidence="1" type="ORF">OLEA9_A037748</name>
</gene>
<dbReference type="Pfam" id="PF04654">
    <property type="entry name" value="DUF599"/>
    <property type="match status" value="1"/>
</dbReference>
<dbReference type="AlphaFoldDB" id="A0A8S0VB55"/>
<evidence type="ECO:0000313" key="1">
    <source>
        <dbReference type="EMBL" id="CAA3030889.1"/>
    </source>
</evidence>
<protein>
    <submittedName>
        <fullName evidence="1">Uncharacterized protein LOC111392975</fullName>
    </submittedName>
</protein>
<evidence type="ECO:0000313" key="2">
    <source>
        <dbReference type="Proteomes" id="UP000594638"/>
    </source>
</evidence>
<accession>A0A8S0VB55</accession>